<organism evidence="2 3">
    <name type="scientific">Salmonella enterica subsp. enterica serovar Sanjuan</name>
    <dbReference type="NCBI Taxonomy" id="1160765"/>
    <lineage>
        <taxon>Bacteria</taxon>
        <taxon>Pseudomonadati</taxon>
        <taxon>Pseudomonadota</taxon>
        <taxon>Gammaproteobacteria</taxon>
        <taxon>Enterobacterales</taxon>
        <taxon>Enterobacteriaceae</taxon>
        <taxon>Salmonella</taxon>
    </lineage>
</organism>
<evidence type="ECO:0000313" key="3">
    <source>
        <dbReference type="Proteomes" id="UP000276345"/>
    </source>
</evidence>
<gene>
    <name evidence="2" type="ORF">NCTC7406_01854</name>
</gene>
<dbReference type="EMBL" id="LR134142">
    <property type="protein sequence ID" value="VEA05300.1"/>
    <property type="molecule type" value="Genomic_DNA"/>
</dbReference>
<reference evidence="2 3" key="1">
    <citation type="submission" date="2018-12" db="EMBL/GenBank/DDBJ databases">
        <authorList>
            <consortium name="Pathogen Informatics"/>
        </authorList>
    </citation>
    <scope>NUCLEOTIDE SEQUENCE [LARGE SCALE GENOMIC DNA]</scope>
    <source>
        <strain evidence="2 3">NCTC7406</strain>
    </source>
</reference>
<evidence type="ECO:0000313" key="2">
    <source>
        <dbReference type="EMBL" id="VEA05300.1"/>
    </source>
</evidence>
<dbReference type="AlphaFoldDB" id="A0A447NPT4"/>
<dbReference type="Proteomes" id="UP000276345">
    <property type="component" value="Chromosome"/>
</dbReference>
<feature type="region of interest" description="Disordered" evidence="1">
    <location>
        <begin position="163"/>
        <end position="216"/>
    </location>
</feature>
<protein>
    <submittedName>
        <fullName evidence="2">Uncharacterized protein</fullName>
    </submittedName>
</protein>
<feature type="region of interest" description="Disordered" evidence="1">
    <location>
        <begin position="14"/>
        <end position="60"/>
    </location>
</feature>
<evidence type="ECO:0000256" key="1">
    <source>
        <dbReference type="SAM" id="MobiDB-lite"/>
    </source>
</evidence>
<sequence length="216" mass="24036">MPLNIKSCLCTSSSSMESLVDAPSTSKDSTQSKNSTDGYVTTNTKVKLPEMKSPSPCLHPKLRMSTQEYSQYKQLMDSIETPNKRVRFDIDGSTSHTNALDDDDTDFVPFDEFESWRQKRLQAQVSISSPYSNAIPADNPLEGSALSAGQTISANYDTSRKQAITGNYDTPRKQLIPANYDIPRKQTITGNYDTPRKQPIPANYDIPRKQTNPGNT</sequence>
<feature type="compositionally biased region" description="Polar residues" evidence="1">
    <location>
        <begin position="23"/>
        <end position="45"/>
    </location>
</feature>
<accession>A0A447NPT4</accession>
<proteinExistence type="predicted"/>
<name>A0A447NPT4_SALET</name>